<evidence type="ECO:0000313" key="2">
    <source>
        <dbReference type="EMBL" id="KAF5187384.1"/>
    </source>
</evidence>
<organism evidence="2 3">
    <name type="scientific">Thalictrum thalictroides</name>
    <name type="common">Rue-anemone</name>
    <name type="synonym">Anemone thalictroides</name>
    <dbReference type="NCBI Taxonomy" id="46969"/>
    <lineage>
        <taxon>Eukaryota</taxon>
        <taxon>Viridiplantae</taxon>
        <taxon>Streptophyta</taxon>
        <taxon>Embryophyta</taxon>
        <taxon>Tracheophyta</taxon>
        <taxon>Spermatophyta</taxon>
        <taxon>Magnoliopsida</taxon>
        <taxon>Ranunculales</taxon>
        <taxon>Ranunculaceae</taxon>
        <taxon>Thalictroideae</taxon>
        <taxon>Thalictrum</taxon>
    </lineage>
</organism>
<protein>
    <submittedName>
        <fullName evidence="2">Uncharacterized protein</fullName>
    </submittedName>
</protein>
<sequence length="107" mass="10656">MMISSNMGVVMVIVVVVLIFGCCQTDGSGGLGCLELVLSSGFAVGKCDGNDGCGSDKVWRWFQGGGGGSFQVGGGSENNKNGGFGASDELVVAGGDGSNQVVMVKVV</sequence>
<evidence type="ECO:0000313" key="3">
    <source>
        <dbReference type="Proteomes" id="UP000554482"/>
    </source>
</evidence>
<keyword evidence="3" id="KW-1185">Reference proteome</keyword>
<feature type="chain" id="PRO_5029640682" evidence="1">
    <location>
        <begin position="26"/>
        <end position="107"/>
    </location>
</feature>
<accession>A0A7J6VQM2</accession>
<proteinExistence type="predicted"/>
<comment type="caution">
    <text evidence="2">The sequence shown here is derived from an EMBL/GenBank/DDBJ whole genome shotgun (WGS) entry which is preliminary data.</text>
</comment>
<name>A0A7J6VQM2_THATH</name>
<gene>
    <name evidence="2" type="ORF">FRX31_023029</name>
</gene>
<dbReference type="Proteomes" id="UP000554482">
    <property type="component" value="Unassembled WGS sequence"/>
</dbReference>
<evidence type="ECO:0000256" key="1">
    <source>
        <dbReference type="SAM" id="SignalP"/>
    </source>
</evidence>
<reference evidence="2 3" key="1">
    <citation type="submission" date="2020-06" db="EMBL/GenBank/DDBJ databases">
        <title>Transcriptomic and genomic resources for Thalictrum thalictroides and T. hernandezii: Facilitating candidate gene discovery in an emerging model plant lineage.</title>
        <authorList>
            <person name="Arias T."/>
            <person name="Riano-Pachon D.M."/>
            <person name="Di Stilio V.S."/>
        </authorList>
    </citation>
    <scope>NUCLEOTIDE SEQUENCE [LARGE SCALE GENOMIC DNA]</scope>
    <source>
        <strain evidence="3">cv. WT478/WT964</strain>
        <tissue evidence="2">Leaves</tissue>
    </source>
</reference>
<feature type="signal peptide" evidence="1">
    <location>
        <begin position="1"/>
        <end position="25"/>
    </location>
</feature>
<keyword evidence="1" id="KW-0732">Signal</keyword>
<dbReference type="EMBL" id="JABWDY010028055">
    <property type="protein sequence ID" value="KAF5187384.1"/>
    <property type="molecule type" value="Genomic_DNA"/>
</dbReference>
<dbReference type="AlphaFoldDB" id="A0A7J6VQM2"/>